<reference evidence="6 7" key="1">
    <citation type="submission" date="2023-07" db="EMBL/GenBank/DDBJ databases">
        <title>Sequencing the genomes of 1000 actinobacteria strains.</title>
        <authorList>
            <person name="Klenk H.-P."/>
        </authorList>
    </citation>
    <scope>NUCLEOTIDE SEQUENCE [LARGE SCALE GENOMIC DNA]</scope>
    <source>
        <strain evidence="6 7">DSM 14555</strain>
    </source>
</reference>
<evidence type="ECO:0000313" key="7">
    <source>
        <dbReference type="Proteomes" id="UP001185069"/>
    </source>
</evidence>
<organism evidence="6 7">
    <name type="scientific">Arthrobacter russicus</name>
    <dbReference type="NCBI Taxonomy" id="172040"/>
    <lineage>
        <taxon>Bacteria</taxon>
        <taxon>Bacillati</taxon>
        <taxon>Actinomycetota</taxon>
        <taxon>Actinomycetes</taxon>
        <taxon>Micrococcales</taxon>
        <taxon>Micrococcaceae</taxon>
        <taxon>Arthrobacter</taxon>
    </lineage>
</organism>
<dbReference type="Gene3D" id="3.30.470.20">
    <property type="entry name" value="ATP-grasp fold, B domain"/>
    <property type="match status" value="1"/>
</dbReference>
<dbReference type="Pfam" id="PF13535">
    <property type="entry name" value="ATP-grasp_4"/>
    <property type="match status" value="1"/>
</dbReference>
<dbReference type="InterPro" id="IPR011761">
    <property type="entry name" value="ATP-grasp"/>
</dbReference>
<dbReference type="Proteomes" id="UP001185069">
    <property type="component" value="Unassembled WGS sequence"/>
</dbReference>
<evidence type="ECO:0000313" key="6">
    <source>
        <dbReference type="EMBL" id="MDR6268848.1"/>
    </source>
</evidence>
<evidence type="ECO:0000256" key="1">
    <source>
        <dbReference type="ARBA" id="ARBA00022598"/>
    </source>
</evidence>
<evidence type="ECO:0000256" key="4">
    <source>
        <dbReference type="PROSITE-ProRule" id="PRU00409"/>
    </source>
</evidence>
<dbReference type="SUPFAM" id="SSF56059">
    <property type="entry name" value="Glutathione synthetase ATP-binding domain-like"/>
    <property type="match status" value="1"/>
</dbReference>
<dbReference type="PROSITE" id="PS50975">
    <property type="entry name" value="ATP_GRASP"/>
    <property type="match status" value="1"/>
</dbReference>
<gene>
    <name evidence="6" type="ORF">JOE69_001086</name>
</gene>
<keyword evidence="2 4" id="KW-0547">Nucleotide-binding</keyword>
<dbReference type="PANTHER" id="PTHR43585">
    <property type="entry name" value="FUMIPYRROLE BIOSYNTHESIS PROTEIN C"/>
    <property type="match status" value="1"/>
</dbReference>
<evidence type="ECO:0000259" key="5">
    <source>
        <dbReference type="PROSITE" id="PS50975"/>
    </source>
</evidence>
<keyword evidence="1" id="KW-0436">Ligase</keyword>
<comment type="caution">
    <text evidence="6">The sequence shown here is derived from an EMBL/GenBank/DDBJ whole genome shotgun (WGS) entry which is preliminary data.</text>
</comment>
<evidence type="ECO:0000256" key="3">
    <source>
        <dbReference type="ARBA" id="ARBA00022840"/>
    </source>
</evidence>
<dbReference type="NCBIfam" id="NF005543">
    <property type="entry name" value="PRK07206.1"/>
    <property type="match status" value="1"/>
</dbReference>
<dbReference type="PANTHER" id="PTHR43585:SF2">
    <property type="entry name" value="ATP-GRASP ENZYME FSQD"/>
    <property type="match status" value="1"/>
</dbReference>
<feature type="domain" description="ATP-grasp" evidence="5">
    <location>
        <begin position="119"/>
        <end position="318"/>
    </location>
</feature>
<dbReference type="SMART" id="SM01209">
    <property type="entry name" value="GARS_A"/>
    <property type="match status" value="1"/>
</dbReference>
<accession>A0ABU1J8V4</accession>
<keyword evidence="7" id="KW-1185">Reference proteome</keyword>
<dbReference type="RefSeq" id="WP_309796743.1">
    <property type="nucleotide sequence ID" value="NZ_BAAAHY010000006.1"/>
</dbReference>
<name>A0ABU1J8V4_9MICC</name>
<dbReference type="InterPro" id="IPR052032">
    <property type="entry name" value="ATP-dep_AA_Ligase"/>
</dbReference>
<keyword evidence="3 4" id="KW-0067">ATP-binding</keyword>
<proteinExistence type="predicted"/>
<protein>
    <submittedName>
        <fullName evidence="6">Biotin carboxylase</fullName>
    </submittedName>
</protein>
<sequence>MSNSTEPLVAIVVDGYSAGNFLPAAYRALGVDLVHVQSTPELYATMKAPDLTVYRENIVLRDSQVTDELLERLRAYSPVCVVPGQETGVELADELSERLGVVSNGTKLSLARRDKFEMVEALRSAGVPCVQHRKGNDPEDLLRWVDETVGYPAVVKPLKSAGTDGVVICANREELNRSIRELLGSPNLFGEPNDEVLIQEFLAGPEYIVDTVSSAGYHYACGVWKYQKNLLPSGKNIYDRDVLVDPQDPAAEVMIPYIAKVLDALEIQWGPAHAEVIITERGPVLVEIGARINGNNHPGLQEICLGHSQAGLSAEAYVQAKQFLDKTEGRNYQKRQSALVYNAATALNGVVTAVNQDIAEQIRELPSVCAMTVKYQAGDRIEPTTDLMNAPLRAFLTHPDEAVLEQDYREAKRLAEILYQVDDAGDADLLAGDFAAEKEFDHA</sequence>
<evidence type="ECO:0000256" key="2">
    <source>
        <dbReference type="ARBA" id="ARBA00022741"/>
    </source>
</evidence>
<dbReference type="EMBL" id="JAVDQF010000001">
    <property type="protein sequence ID" value="MDR6268848.1"/>
    <property type="molecule type" value="Genomic_DNA"/>
</dbReference>